<dbReference type="PANTHER" id="PTHR24220">
    <property type="entry name" value="IMPORT ATP-BINDING PROTEIN"/>
    <property type="match status" value="1"/>
</dbReference>
<evidence type="ECO:0000313" key="5">
    <source>
        <dbReference type="EMBL" id="KKS21354.1"/>
    </source>
</evidence>
<dbReference type="PROSITE" id="PS00211">
    <property type="entry name" value="ABC_TRANSPORTER_1"/>
    <property type="match status" value="1"/>
</dbReference>
<gene>
    <name evidence="5" type="ORF">UU80_C0030G0006</name>
</gene>
<dbReference type="STRING" id="1619103.UU80_C0030G0006"/>
<dbReference type="Pfam" id="PF00005">
    <property type="entry name" value="ABC_tran"/>
    <property type="match status" value="1"/>
</dbReference>
<dbReference type="SUPFAM" id="SSF52540">
    <property type="entry name" value="P-loop containing nucleoside triphosphate hydrolases"/>
    <property type="match status" value="1"/>
</dbReference>
<evidence type="ECO:0000313" key="6">
    <source>
        <dbReference type="Proteomes" id="UP000034920"/>
    </source>
</evidence>
<proteinExistence type="predicted"/>
<dbReference type="Gene3D" id="3.40.50.300">
    <property type="entry name" value="P-loop containing nucleotide triphosphate hydrolases"/>
    <property type="match status" value="1"/>
</dbReference>
<evidence type="ECO:0000259" key="4">
    <source>
        <dbReference type="PROSITE" id="PS50893"/>
    </source>
</evidence>
<dbReference type="SMART" id="SM00382">
    <property type="entry name" value="AAA"/>
    <property type="match status" value="1"/>
</dbReference>
<dbReference type="InterPro" id="IPR017871">
    <property type="entry name" value="ABC_transporter-like_CS"/>
</dbReference>
<dbReference type="InterPro" id="IPR003593">
    <property type="entry name" value="AAA+_ATPase"/>
</dbReference>
<keyword evidence="2" id="KW-0547">Nucleotide-binding</keyword>
<dbReference type="InterPro" id="IPR027417">
    <property type="entry name" value="P-loop_NTPase"/>
</dbReference>
<dbReference type="Proteomes" id="UP000034920">
    <property type="component" value="Unassembled WGS sequence"/>
</dbReference>
<keyword evidence="3" id="KW-0067">ATP-binding</keyword>
<dbReference type="GO" id="GO:0005886">
    <property type="term" value="C:plasma membrane"/>
    <property type="evidence" value="ECO:0007669"/>
    <property type="project" value="TreeGrafter"/>
</dbReference>
<dbReference type="AlphaFoldDB" id="A0A0G0X8I3"/>
<evidence type="ECO:0000256" key="2">
    <source>
        <dbReference type="ARBA" id="ARBA00022741"/>
    </source>
</evidence>
<dbReference type="CDD" id="cd03255">
    <property type="entry name" value="ABC_MJ0796_LolCDE_FtsE"/>
    <property type="match status" value="1"/>
</dbReference>
<dbReference type="PROSITE" id="PS50893">
    <property type="entry name" value="ABC_TRANSPORTER_2"/>
    <property type="match status" value="1"/>
</dbReference>
<feature type="domain" description="ABC transporter" evidence="4">
    <location>
        <begin position="9"/>
        <end position="226"/>
    </location>
</feature>
<dbReference type="GO" id="GO:0016887">
    <property type="term" value="F:ATP hydrolysis activity"/>
    <property type="evidence" value="ECO:0007669"/>
    <property type="project" value="InterPro"/>
</dbReference>
<protein>
    <submittedName>
        <fullName evidence="5">ABC transporter ATPase</fullName>
    </submittedName>
</protein>
<sequence>MPDNPHPLLKAENIVKEYHIDGTVIKALDNVTIEIYKGEFMSIVGKSGSGKSTIMHILGLLDTPTSGHIVLNGKEVSSFKDNQIAKIRNSEIGFVFQFFNLLQRATALENVMLPLMYSSVPKNQWAGKAKEMLKLVDLTDRMDNKSNELSGGQKQRVAIARALVNDPSIIFADEPTGNLDSKTGDAIFDLFHRLHEQGKTVVLVTHDDELAQRTERQVTLKDGVIV</sequence>
<accession>A0A0G0X8I3</accession>
<dbReference type="GO" id="GO:0005524">
    <property type="term" value="F:ATP binding"/>
    <property type="evidence" value="ECO:0007669"/>
    <property type="project" value="UniProtKB-KW"/>
</dbReference>
<name>A0A0G0X8I3_UNCKA</name>
<dbReference type="EMBL" id="LCCA01000030">
    <property type="protein sequence ID" value="KKS21354.1"/>
    <property type="molecule type" value="Genomic_DNA"/>
</dbReference>
<reference evidence="5 6" key="1">
    <citation type="journal article" date="2015" name="Nature">
        <title>rRNA introns, odd ribosomes, and small enigmatic genomes across a large radiation of phyla.</title>
        <authorList>
            <person name="Brown C.T."/>
            <person name="Hug L.A."/>
            <person name="Thomas B.C."/>
            <person name="Sharon I."/>
            <person name="Castelle C.J."/>
            <person name="Singh A."/>
            <person name="Wilkins M.J."/>
            <person name="Williams K.H."/>
            <person name="Banfield J.F."/>
        </authorList>
    </citation>
    <scope>NUCLEOTIDE SEQUENCE [LARGE SCALE GENOMIC DNA]</scope>
</reference>
<dbReference type="FunFam" id="3.40.50.300:FF:000032">
    <property type="entry name" value="Export ABC transporter ATP-binding protein"/>
    <property type="match status" value="1"/>
</dbReference>
<keyword evidence="1" id="KW-0813">Transport</keyword>
<dbReference type="InterPro" id="IPR003439">
    <property type="entry name" value="ABC_transporter-like_ATP-bd"/>
</dbReference>
<dbReference type="InterPro" id="IPR015854">
    <property type="entry name" value="ABC_transpr_LolD-like"/>
</dbReference>
<evidence type="ECO:0000256" key="1">
    <source>
        <dbReference type="ARBA" id="ARBA00022448"/>
    </source>
</evidence>
<dbReference type="GO" id="GO:0022857">
    <property type="term" value="F:transmembrane transporter activity"/>
    <property type="evidence" value="ECO:0007669"/>
    <property type="project" value="UniProtKB-ARBA"/>
</dbReference>
<organism evidence="5 6">
    <name type="scientific">candidate division WWE3 bacterium GW2011_GWA1_41_8</name>
    <dbReference type="NCBI Taxonomy" id="1619103"/>
    <lineage>
        <taxon>Bacteria</taxon>
        <taxon>Katanobacteria</taxon>
    </lineage>
</organism>
<dbReference type="GO" id="GO:0098796">
    <property type="term" value="C:membrane protein complex"/>
    <property type="evidence" value="ECO:0007669"/>
    <property type="project" value="UniProtKB-ARBA"/>
</dbReference>
<comment type="caution">
    <text evidence="5">The sequence shown here is derived from an EMBL/GenBank/DDBJ whole genome shotgun (WGS) entry which is preliminary data.</text>
</comment>
<dbReference type="PANTHER" id="PTHR24220:SF86">
    <property type="entry name" value="ABC TRANSPORTER ABCH.1"/>
    <property type="match status" value="1"/>
</dbReference>
<dbReference type="InterPro" id="IPR017911">
    <property type="entry name" value="MacB-like_ATP-bd"/>
</dbReference>
<evidence type="ECO:0000256" key="3">
    <source>
        <dbReference type="ARBA" id="ARBA00022840"/>
    </source>
</evidence>